<evidence type="ECO:0000313" key="1">
    <source>
        <dbReference type="EMBL" id="KAF5951042.1"/>
    </source>
</evidence>
<name>A0A7J7HDQ0_CAMSI</name>
<reference evidence="1 2" key="2">
    <citation type="submission" date="2020-07" db="EMBL/GenBank/DDBJ databases">
        <title>Genome assembly of wild tea tree DASZ reveals pedigree and selection history of tea varieties.</title>
        <authorList>
            <person name="Zhang W."/>
        </authorList>
    </citation>
    <scope>NUCLEOTIDE SEQUENCE [LARGE SCALE GENOMIC DNA]</scope>
    <source>
        <strain evidence="2">cv. G240</strain>
        <tissue evidence="1">Leaf</tissue>
    </source>
</reference>
<evidence type="ECO:0000313" key="2">
    <source>
        <dbReference type="Proteomes" id="UP000593564"/>
    </source>
</evidence>
<comment type="caution">
    <text evidence="1">The sequence shown here is derived from an EMBL/GenBank/DDBJ whole genome shotgun (WGS) entry which is preliminary data.</text>
</comment>
<dbReference type="AlphaFoldDB" id="A0A7J7HDQ0"/>
<organism evidence="1 2">
    <name type="scientific">Camellia sinensis</name>
    <name type="common">Tea plant</name>
    <name type="synonym">Thea sinensis</name>
    <dbReference type="NCBI Taxonomy" id="4442"/>
    <lineage>
        <taxon>Eukaryota</taxon>
        <taxon>Viridiplantae</taxon>
        <taxon>Streptophyta</taxon>
        <taxon>Embryophyta</taxon>
        <taxon>Tracheophyta</taxon>
        <taxon>Spermatophyta</taxon>
        <taxon>Magnoliopsida</taxon>
        <taxon>eudicotyledons</taxon>
        <taxon>Gunneridae</taxon>
        <taxon>Pentapetalae</taxon>
        <taxon>asterids</taxon>
        <taxon>Ericales</taxon>
        <taxon>Theaceae</taxon>
        <taxon>Camellia</taxon>
    </lineage>
</organism>
<reference evidence="2" key="1">
    <citation type="journal article" date="2020" name="Nat. Commun.">
        <title>Genome assembly of wild tea tree DASZ reveals pedigree and selection history of tea varieties.</title>
        <authorList>
            <person name="Zhang W."/>
            <person name="Zhang Y."/>
            <person name="Qiu H."/>
            <person name="Guo Y."/>
            <person name="Wan H."/>
            <person name="Zhang X."/>
            <person name="Scossa F."/>
            <person name="Alseekh S."/>
            <person name="Zhang Q."/>
            <person name="Wang P."/>
            <person name="Xu L."/>
            <person name="Schmidt M.H."/>
            <person name="Jia X."/>
            <person name="Li D."/>
            <person name="Zhu A."/>
            <person name="Guo F."/>
            <person name="Chen W."/>
            <person name="Ni D."/>
            <person name="Usadel B."/>
            <person name="Fernie A.R."/>
            <person name="Wen W."/>
        </authorList>
    </citation>
    <scope>NUCLEOTIDE SEQUENCE [LARGE SCALE GENOMIC DNA]</scope>
    <source>
        <strain evidence="2">cv. G240</strain>
    </source>
</reference>
<sequence>MDVSLPSVCISDSAIIGRESIDDQSREADLDSLYQKYTDTMRWFDLLNHDRK</sequence>
<protein>
    <submittedName>
        <fullName evidence="1">Uncharacterized protein</fullName>
    </submittedName>
</protein>
<dbReference type="EMBL" id="JACBKZ010000005">
    <property type="protein sequence ID" value="KAF5951042.1"/>
    <property type="molecule type" value="Genomic_DNA"/>
</dbReference>
<gene>
    <name evidence="1" type="ORF">HYC85_013035</name>
</gene>
<proteinExistence type="predicted"/>
<dbReference type="Proteomes" id="UP000593564">
    <property type="component" value="Unassembled WGS sequence"/>
</dbReference>
<accession>A0A7J7HDQ0</accession>
<keyword evidence="2" id="KW-1185">Reference proteome</keyword>